<dbReference type="InterPro" id="IPR044861">
    <property type="entry name" value="IPNS-like_FE2OG_OXY"/>
</dbReference>
<evidence type="ECO:0000313" key="7">
    <source>
        <dbReference type="Proteomes" id="UP000824469"/>
    </source>
</evidence>
<dbReference type="GO" id="GO:0016491">
    <property type="term" value="F:oxidoreductase activity"/>
    <property type="evidence" value="ECO:0007669"/>
    <property type="project" value="UniProtKB-KW"/>
</dbReference>
<keyword evidence="4" id="KW-0560">Oxidoreductase</keyword>
<dbReference type="InterPro" id="IPR027443">
    <property type="entry name" value="IPNS-like_sf"/>
</dbReference>
<name>A0AA38FPG5_TAXCH</name>
<keyword evidence="3 4" id="KW-0408">Iron</keyword>
<accession>A0AA38FPG5</accession>
<evidence type="ECO:0000256" key="3">
    <source>
        <dbReference type="ARBA" id="ARBA00023004"/>
    </source>
</evidence>
<dbReference type="PANTHER" id="PTHR47991">
    <property type="entry name" value="OXOGLUTARATE/IRON-DEPENDENT DIOXYGENASE"/>
    <property type="match status" value="1"/>
</dbReference>
<dbReference type="GO" id="GO:0046872">
    <property type="term" value="F:metal ion binding"/>
    <property type="evidence" value="ECO:0007669"/>
    <property type="project" value="UniProtKB-KW"/>
</dbReference>
<proteinExistence type="inferred from homology"/>
<dbReference type="EMBL" id="JAHRHJ020000007">
    <property type="protein sequence ID" value="KAH9307574.1"/>
    <property type="molecule type" value="Genomic_DNA"/>
</dbReference>
<protein>
    <recommendedName>
        <fullName evidence="5">Fe2OG dioxygenase domain-containing protein</fullName>
    </recommendedName>
</protein>
<keyword evidence="2 4" id="KW-0479">Metal-binding</keyword>
<dbReference type="InterPro" id="IPR005123">
    <property type="entry name" value="Oxoglu/Fe-dep_dioxygenase_dom"/>
</dbReference>
<evidence type="ECO:0000256" key="1">
    <source>
        <dbReference type="ARBA" id="ARBA00008056"/>
    </source>
</evidence>
<evidence type="ECO:0000313" key="6">
    <source>
        <dbReference type="EMBL" id="KAH9307574.1"/>
    </source>
</evidence>
<feature type="non-terminal residue" evidence="6">
    <location>
        <position position="1"/>
    </location>
</feature>
<dbReference type="OMA" id="KETEWIP"/>
<dbReference type="InterPro" id="IPR026992">
    <property type="entry name" value="DIOX_N"/>
</dbReference>
<evidence type="ECO:0000256" key="4">
    <source>
        <dbReference type="RuleBase" id="RU003682"/>
    </source>
</evidence>
<evidence type="ECO:0000259" key="5">
    <source>
        <dbReference type="PROSITE" id="PS51471"/>
    </source>
</evidence>
<dbReference type="SUPFAM" id="SSF51197">
    <property type="entry name" value="Clavaminate synthase-like"/>
    <property type="match status" value="1"/>
</dbReference>
<dbReference type="Gene3D" id="2.60.120.330">
    <property type="entry name" value="B-lactam Antibiotic, Isopenicillin N Synthase, Chain"/>
    <property type="match status" value="1"/>
</dbReference>
<organism evidence="6 7">
    <name type="scientific">Taxus chinensis</name>
    <name type="common">Chinese yew</name>
    <name type="synonym">Taxus wallichiana var. chinensis</name>
    <dbReference type="NCBI Taxonomy" id="29808"/>
    <lineage>
        <taxon>Eukaryota</taxon>
        <taxon>Viridiplantae</taxon>
        <taxon>Streptophyta</taxon>
        <taxon>Embryophyta</taxon>
        <taxon>Tracheophyta</taxon>
        <taxon>Spermatophyta</taxon>
        <taxon>Pinopsida</taxon>
        <taxon>Pinidae</taxon>
        <taxon>Conifers II</taxon>
        <taxon>Cupressales</taxon>
        <taxon>Taxaceae</taxon>
        <taxon>Taxus</taxon>
    </lineage>
</organism>
<dbReference type="InterPro" id="IPR050295">
    <property type="entry name" value="Plant_2OG-oxidoreductases"/>
</dbReference>
<dbReference type="Pfam" id="PF03171">
    <property type="entry name" value="2OG-FeII_Oxy"/>
    <property type="match status" value="1"/>
</dbReference>
<sequence length="352" mass="40132">MISVPVVQELAANDPNALPPRYIRSEDERLVSMAKDFHSIPTIDMELLSEHHESREKTMDSLASACKEWGFFQVVNHGIPGSVLDQMKIAATNFFQLPVEEKLRYSSRGHEGYGQIFVVSEEQTLDWSDRFFLTTLPKDARNMDFWPTSPVDFSESINEFGMEIKKLSDKLLSLIAETLGVKGNSFIYPEGKWVQGVRVNYYPRCPRPDLVFGIPPHSDASDITILLQDDEQVGLHIRKNEEWVPVQPIPGALVINIGDMLEVRSNGRYKSFEHVAIPNNKRDRMSIATFGFQSKDAEVGPHPDLIDDTHPALYTTFKRQDFDKIFLENKLEGKSALRCFKIQSSTQFYNCL</sequence>
<reference evidence="6 7" key="1">
    <citation type="journal article" date="2021" name="Nat. Plants">
        <title>The Taxus genome provides insights into paclitaxel biosynthesis.</title>
        <authorList>
            <person name="Xiong X."/>
            <person name="Gou J."/>
            <person name="Liao Q."/>
            <person name="Li Y."/>
            <person name="Zhou Q."/>
            <person name="Bi G."/>
            <person name="Li C."/>
            <person name="Du R."/>
            <person name="Wang X."/>
            <person name="Sun T."/>
            <person name="Guo L."/>
            <person name="Liang H."/>
            <person name="Lu P."/>
            <person name="Wu Y."/>
            <person name="Zhang Z."/>
            <person name="Ro D.K."/>
            <person name="Shang Y."/>
            <person name="Huang S."/>
            <person name="Yan J."/>
        </authorList>
    </citation>
    <scope>NUCLEOTIDE SEQUENCE [LARGE SCALE GENOMIC DNA]</scope>
    <source>
        <strain evidence="6">Ta-2019</strain>
    </source>
</reference>
<dbReference type="FunFam" id="2.60.120.330:FF:000079">
    <property type="entry name" value="Protein SRG1"/>
    <property type="match status" value="1"/>
</dbReference>
<keyword evidence="7" id="KW-1185">Reference proteome</keyword>
<feature type="domain" description="Fe2OG dioxygenase" evidence="5">
    <location>
        <begin position="193"/>
        <end position="294"/>
    </location>
</feature>
<dbReference type="PROSITE" id="PS51471">
    <property type="entry name" value="FE2OG_OXY"/>
    <property type="match status" value="1"/>
</dbReference>
<dbReference type="Pfam" id="PF14226">
    <property type="entry name" value="DIOX_N"/>
    <property type="match status" value="1"/>
</dbReference>
<evidence type="ECO:0000256" key="2">
    <source>
        <dbReference type="ARBA" id="ARBA00022723"/>
    </source>
</evidence>
<comment type="caution">
    <text evidence="6">The sequence shown here is derived from an EMBL/GenBank/DDBJ whole genome shotgun (WGS) entry which is preliminary data.</text>
</comment>
<dbReference type="AlphaFoldDB" id="A0AA38FPG5"/>
<comment type="similarity">
    <text evidence="1 4">Belongs to the iron/ascorbate-dependent oxidoreductase family.</text>
</comment>
<dbReference type="Proteomes" id="UP000824469">
    <property type="component" value="Unassembled WGS sequence"/>
</dbReference>
<gene>
    <name evidence="6" type="ORF">KI387_035485</name>
</gene>